<keyword evidence="3" id="KW-1185">Reference proteome</keyword>
<evidence type="ECO:0000313" key="2">
    <source>
        <dbReference type="EMBL" id="CAL1359093.1"/>
    </source>
</evidence>
<name>A0AAV2CTF8_9ROSI</name>
<organism evidence="2 3">
    <name type="scientific">Linum trigynum</name>
    <dbReference type="NCBI Taxonomy" id="586398"/>
    <lineage>
        <taxon>Eukaryota</taxon>
        <taxon>Viridiplantae</taxon>
        <taxon>Streptophyta</taxon>
        <taxon>Embryophyta</taxon>
        <taxon>Tracheophyta</taxon>
        <taxon>Spermatophyta</taxon>
        <taxon>Magnoliopsida</taxon>
        <taxon>eudicotyledons</taxon>
        <taxon>Gunneridae</taxon>
        <taxon>Pentapetalae</taxon>
        <taxon>rosids</taxon>
        <taxon>fabids</taxon>
        <taxon>Malpighiales</taxon>
        <taxon>Linaceae</taxon>
        <taxon>Linum</taxon>
    </lineage>
</organism>
<feature type="region of interest" description="Disordered" evidence="1">
    <location>
        <begin position="285"/>
        <end position="304"/>
    </location>
</feature>
<proteinExistence type="predicted"/>
<gene>
    <name evidence="2" type="ORF">LTRI10_LOCUS6602</name>
</gene>
<dbReference type="Proteomes" id="UP001497516">
    <property type="component" value="Chromosome 10"/>
</dbReference>
<accession>A0AAV2CTF8</accession>
<evidence type="ECO:0000256" key="1">
    <source>
        <dbReference type="SAM" id="MobiDB-lite"/>
    </source>
</evidence>
<evidence type="ECO:0000313" key="3">
    <source>
        <dbReference type="Proteomes" id="UP001497516"/>
    </source>
</evidence>
<reference evidence="2 3" key="1">
    <citation type="submission" date="2024-04" db="EMBL/GenBank/DDBJ databases">
        <authorList>
            <person name="Fracassetti M."/>
        </authorList>
    </citation>
    <scope>NUCLEOTIDE SEQUENCE [LARGE SCALE GENOMIC DNA]</scope>
</reference>
<dbReference type="EMBL" id="OZ034814">
    <property type="protein sequence ID" value="CAL1359093.1"/>
    <property type="molecule type" value="Genomic_DNA"/>
</dbReference>
<dbReference type="AlphaFoldDB" id="A0AAV2CTF8"/>
<sequence length="364" mass="41053">MAPSNPQLNVQLSPAALFTNRGFRNSEAYSRYLRSFQDRALHPSFLIPPTTFNRYRLRINGYVNDLGWSSLLHNWLLDQCPEAVRMFYASMQCDPGRNPSYFTTTVYNFSVTVTAEILANLLHLPHGGYTAGTTKDFDSYGFHPIDTMSYLASDYGQYQSSMVSVERLSDDLKALQFYITRMFLPRAAKTTTILEESDLWILFNARTSCPISYASLMFNHMIKYQDEDCSGKLPFGPQITTLLAILGVNVRGKLTNREVHADLQAQHVLRRTLSVLGPRKLAKVQGGDKAAKSRTDSEEDVNEVEEETWVKGKAAELTADEISRLDKGKGVVEWSSKRKRPMSMGHVQEGIRLESGIRPLSMGL</sequence>
<protein>
    <submittedName>
        <fullName evidence="2">Uncharacterized protein</fullName>
    </submittedName>
</protein>